<protein>
    <recommendedName>
        <fullName evidence="3">SWIM-type domain-containing protein</fullName>
    </recommendedName>
</protein>
<evidence type="ECO:0000313" key="2">
    <source>
        <dbReference type="Proteomes" id="UP001623348"/>
    </source>
</evidence>
<comment type="caution">
    <text evidence="1">The sequence shown here is derived from an EMBL/GenBank/DDBJ whole genome shotgun (WGS) entry which is preliminary data.</text>
</comment>
<gene>
    <name evidence="1" type="ORF">GRJ2_002187900</name>
</gene>
<proteinExistence type="predicted"/>
<dbReference type="EMBL" id="BAAFJT010000017">
    <property type="protein sequence ID" value="GAB0197226.1"/>
    <property type="molecule type" value="Genomic_DNA"/>
</dbReference>
<name>A0ABC9XIN5_GRUJA</name>
<evidence type="ECO:0008006" key="3">
    <source>
        <dbReference type="Google" id="ProtNLM"/>
    </source>
</evidence>
<evidence type="ECO:0000313" key="1">
    <source>
        <dbReference type="EMBL" id="GAB0197226.1"/>
    </source>
</evidence>
<accession>A0ABC9XIN5</accession>
<dbReference type="AlphaFoldDB" id="A0ABC9XIN5"/>
<keyword evidence="2" id="KW-1185">Reference proteome</keyword>
<dbReference type="Proteomes" id="UP001623348">
    <property type="component" value="Unassembled WGS sequence"/>
</dbReference>
<reference evidence="1 2" key="1">
    <citation type="submission" date="2024-06" db="EMBL/GenBank/DDBJ databases">
        <title>The draft genome of Grus japonensis, version 3.</title>
        <authorList>
            <person name="Nabeshima K."/>
            <person name="Suzuki S."/>
            <person name="Onuma M."/>
        </authorList>
    </citation>
    <scope>NUCLEOTIDE SEQUENCE [LARGE SCALE GENOMIC DNA]</scope>
    <source>
        <strain evidence="1 2">451A</strain>
    </source>
</reference>
<sequence length="329" mass="35912">MMTSKRKTGHGATLALEDNDRLDAHLPVMDPAQVLALLSKTETRFCREWSCSLLVNSNTYYSDRDILVSISLTVVRFCTMLSTRKHGTSTLTIKEILENGFVAGAPSHTHSSPGHSYYMDNSSASKPDTWELLMDSDNTTKGSSLCVVKQSESLSSSVKTDLQSVTHGVSDLSLVCFCKTHHGQATFDLSGLPCEHLSRAGCLMDMASQNTSTPCKKEKHPKLLENLLSKSTELISDLSTLGKTPAPRWEISAIKASLDTSLSLDVSTEELQLLGCSKLDMPSLETSVVIPLAWPGAFKRHPMLIHSSATPEAQLSDHEPIPVFLHQAQ</sequence>
<organism evidence="1 2">
    <name type="scientific">Grus japonensis</name>
    <name type="common">Japanese crane</name>
    <name type="synonym">Red-crowned crane</name>
    <dbReference type="NCBI Taxonomy" id="30415"/>
    <lineage>
        <taxon>Eukaryota</taxon>
        <taxon>Metazoa</taxon>
        <taxon>Chordata</taxon>
        <taxon>Craniata</taxon>
        <taxon>Vertebrata</taxon>
        <taxon>Euteleostomi</taxon>
        <taxon>Archelosauria</taxon>
        <taxon>Archosauria</taxon>
        <taxon>Dinosauria</taxon>
        <taxon>Saurischia</taxon>
        <taxon>Theropoda</taxon>
        <taxon>Coelurosauria</taxon>
        <taxon>Aves</taxon>
        <taxon>Neognathae</taxon>
        <taxon>Neoaves</taxon>
        <taxon>Gruiformes</taxon>
        <taxon>Gruidae</taxon>
        <taxon>Grus</taxon>
    </lineage>
</organism>